<dbReference type="PANTHER" id="PTHR23092">
    <property type="entry name" value="POLY(A) RNA POLYMERASE"/>
    <property type="match status" value="1"/>
</dbReference>
<dbReference type="Pfam" id="PF03828">
    <property type="entry name" value="PAP_assoc"/>
    <property type="match status" value="1"/>
</dbReference>
<gene>
    <name evidence="10" type="ORF">TWF696_005138</name>
</gene>
<evidence type="ECO:0000256" key="1">
    <source>
        <dbReference type="ARBA" id="ARBA00001936"/>
    </source>
</evidence>
<feature type="region of interest" description="Disordered" evidence="7">
    <location>
        <begin position="450"/>
        <end position="474"/>
    </location>
</feature>
<feature type="compositionally biased region" description="Polar residues" evidence="7">
    <location>
        <begin position="276"/>
        <end position="285"/>
    </location>
</feature>
<evidence type="ECO:0000259" key="8">
    <source>
        <dbReference type="Pfam" id="PF03828"/>
    </source>
</evidence>
<proteinExistence type="inferred from homology"/>
<reference evidence="10 11" key="1">
    <citation type="submission" date="2019-10" db="EMBL/GenBank/DDBJ databases">
        <authorList>
            <person name="Palmer J.M."/>
        </authorList>
    </citation>
    <scope>NUCLEOTIDE SEQUENCE [LARGE SCALE GENOMIC DNA]</scope>
    <source>
        <strain evidence="10 11">TWF696</strain>
    </source>
</reference>
<feature type="compositionally biased region" description="Basic and acidic residues" evidence="7">
    <location>
        <begin position="375"/>
        <end position="414"/>
    </location>
</feature>
<feature type="compositionally biased region" description="Polar residues" evidence="7">
    <location>
        <begin position="300"/>
        <end position="309"/>
    </location>
</feature>
<feature type="compositionally biased region" description="Low complexity" evidence="7">
    <location>
        <begin position="248"/>
        <end position="259"/>
    </location>
</feature>
<dbReference type="GO" id="GO:0031123">
    <property type="term" value="P:RNA 3'-end processing"/>
    <property type="evidence" value="ECO:0007669"/>
    <property type="project" value="TreeGrafter"/>
</dbReference>
<dbReference type="GO" id="GO:0005730">
    <property type="term" value="C:nucleolus"/>
    <property type="evidence" value="ECO:0007669"/>
    <property type="project" value="TreeGrafter"/>
</dbReference>
<evidence type="ECO:0000256" key="5">
    <source>
        <dbReference type="ARBA" id="ARBA00022723"/>
    </source>
</evidence>
<dbReference type="PANTHER" id="PTHR23092:SF15">
    <property type="entry name" value="INACTIVE NON-CANONICAL POLY(A) RNA POLYMERASE PROTEIN TRF4-2-RELATED"/>
    <property type="match status" value="1"/>
</dbReference>
<dbReference type="CDD" id="cd05402">
    <property type="entry name" value="NT_PAP_TUTase"/>
    <property type="match status" value="1"/>
</dbReference>
<dbReference type="GO" id="GO:1990817">
    <property type="term" value="F:poly(A) RNA polymerase activity"/>
    <property type="evidence" value="ECO:0007669"/>
    <property type="project" value="UniProtKB-EC"/>
</dbReference>
<evidence type="ECO:0000256" key="7">
    <source>
        <dbReference type="SAM" id="MobiDB-lite"/>
    </source>
</evidence>
<dbReference type="GO" id="GO:0046872">
    <property type="term" value="F:metal ion binding"/>
    <property type="evidence" value="ECO:0007669"/>
    <property type="project" value="UniProtKB-KW"/>
</dbReference>
<dbReference type="GO" id="GO:0010605">
    <property type="term" value="P:negative regulation of macromolecule metabolic process"/>
    <property type="evidence" value="ECO:0007669"/>
    <property type="project" value="UniProtKB-ARBA"/>
</dbReference>
<evidence type="ECO:0000256" key="2">
    <source>
        <dbReference type="ARBA" id="ARBA00008593"/>
    </source>
</evidence>
<keyword evidence="5" id="KW-0479">Metal-binding</keyword>
<sequence length="1114" mass="122849">MENNQSPPFHHSYGAPPTHPSSLPPPTDLYYIKQPSQLPPVRLQQPHPSLPLLSDAALLAIPPLASGYAFPLPPIAPSQLAAVLYQHQSLITPSLVPPALPASYRNDPSGKGSIPSPSQSRTETALGGSPISPIETVANSSLPPKPKKTKTPARLAREMARKLKHRERRRIGRRERRNTSRKEGEVEGEEITTFGSDNAYHSDGEIGGSDSGDMDAGSPITTNMDEFGAQHKKHTFGTDGEGSTTPISSTASAVGGTASDGRPFMQFGRSEMDGMNASNSTYQSRTLSEVENVGLPLSGLVTSDLNSGHHSQHDNETQHSSPTGLRFQPPTGPRNPDTYSFGTRDRGSGRRRQDENGFRFETDNRGLRFPQTESGFREKRYRDGNRRPGDRRGFHSDAPHRYNDRDRDHGEYRGPRAPLPAHDRPILHLRRSATPEQFPAMVAAKRQRLDEEGEAEMDIDSPNDSGPTDNDMALPESMPENSLIGASATQIISGENPVTSDVAAPATVPPETADETSTSSKKLDVISMIREAKKSLFGNKKDHSSASGDFISLSGLEDDAGEKGSAAAAQQIPVGLEFSHRDFLHRQNSLARPPTIDTGSAPGTSSVHQPLPPPPGLGQSIQRKRSYSQMSPSPQINIGSPWVRPDAVLDHSVSLYGSVWLHKEIIDFYDYIKPQAYEHAVRHDLVRRLRKIVQSTWPDADIQAFGSFAAEIYLPTSDMDIVVMSRQFFQTSKPKYDTVGNIRKLTRILRDSDVAQSHSVVPIVGAKVPIIKYKDRLTGLSVDISFENASGLIANRTFKQWKEVYPEMPKLALLLKHFLAVRKINEPFNGGLGSFSLICMIVSLLQLMPEASSGNWYEEEHTALGWLLMEFLELYGTKFNYVTTGITVKNPGYFRKSDRKDLFNPSKTGLLVIEDPNNPKNNISKASYKIKEVLRSFSDVYYDINEKLNELHSMPFEQRKGKSVLMPMVGNYDYTPIEEQRKVMQRVFLQNGLGTPEELQRLSGQDLEDAIATYNPGAELSFPPTISFPKSTPTADRRNQAGRGWNLPAPVSEARSKAIKEQKKLRRAEKVKNRMDDTVASAGPDSLPAAGPSADGGKKEKKKRSKGKGKKNID</sequence>
<dbReference type="Pfam" id="PF22600">
    <property type="entry name" value="MTPAP-like_central"/>
    <property type="match status" value="1"/>
</dbReference>
<dbReference type="InterPro" id="IPR043519">
    <property type="entry name" value="NT_sf"/>
</dbReference>
<dbReference type="GO" id="GO:0031499">
    <property type="term" value="C:TRAMP complex"/>
    <property type="evidence" value="ECO:0007669"/>
    <property type="project" value="TreeGrafter"/>
</dbReference>
<comment type="similarity">
    <text evidence="2">Belongs to the DNA polymerase type-B-like family.</text>
</comment>
<feature type="compositionally biased region" description="Basic and acidic residues" evidence="7">
    <location>
        <begin position="1054"/>
        <end position="1077"/>
    </location>
</feature>
<evidence type="ECO:0000259" key="9">
    <source>
        <dbReference type="Pfam" id="PF22600"/>
    </source>
</evidence>
<feature type="compositionally biased region" description="Acidic residues" evidence="7">
    <location>
        <begin position="451"/>
        <end position="461"/>
    </location>
</feature>
<dbReference type="InterPro" id="IPR045862">
    <property type="entry name" value="Trf4-like"/>
</dbReference>
<dbReference type="GO" id="GO:0003729">
    <property type="term" value="F:mRNA binding"/>
    <property type="evidence" value="ECO:0007669"/>
    <property type="project" value="TreeGrafter"/>
</dbReference>
<feature type="region of interest" description="Disordered" evidence="7">
    <location>
        <begin position="590"/>
        <end position="632"/>
    </location>
</feature>
<feature type="compositionally biased region" description="Pro residues" evidence="7">
    <location>
        <begin position="17"/>
        <end position="27"/>
    </location>
</feature>
<feature type="compositionally biased region" description="Basic residues" evidence="7">
    <location>
        <begin position="1099"/>
        <end position="1114"/>
    </location>
</feature>
<feature type="domain" description="PAP-associated" evidence="8">
    <location>
        <begin position="864"/>
        <end position="921"/>
    </location>
</feature>
<dbReference type="AlphaFoldDB" id="A0AAV9V048"/>
<evidence type="ECO:0000313" key="10">
    <source>
        <dbReference type="EMBL" id="KAK6353148.1"/>
    </source>
</evidence>
<evidence type="ECO:0000256" key="4">
    <source>
        <dbReference type="ARBA" id="ARBA00022679"/>
    </source>
</evidence>
<feature type="region of interest" description="Disordered" evidence="7">
    <location>
        <begin position="1022"/>
        <end position="1114"/>
    </location>
</feature>
<dbReference type="EMBL" id="JAVHNQ010000003">
    <property type="protein sequence ID" value="KAK6353148.1"/>
    <property type="molecule type" value="Genomic_DNA"/>
</dbReference>
<feature type="region of interest" description="Disordered" evidence="7">
    <location>
        <begin position="101"/>
        <end position="285"/>
    </location>
</feature>
<feature type="compositionally biased region" description="Polar residues" evidence="7">
    <location>
        <begin position="597"/>
        <end position="608"/>
    </location>
</feature>
<evidence type="ECO:0000256" key="6">
    <source>
        <dbReference type="ARBA" id="ARBA00022842"/>
    </source>
</evidence>
<feature type="compositionally biased region" description="Basic and acidic residues" evidence="7">
    <location>
        <begin position="343"/>
        <end position="366"/>
    </location>
</feature>
<dbReference type="Proteomes" id="UP001375240">
    <property type="component" value="Unassembled WGS sequence"/>
</dbReference>
<evidence type="ECO:0000256" key="3">
    <source>
        <dbReference type="ARBA" id="ARBA00012388"/>
    </source>
</evidence>
<dbReference type="InterPro" id="IPR002058">
    <property type="entry name" value="PAP_assoc"/>
</dbReference>
<dbReference type="SUPFAM" id="SSF81301">
    <property type="entry name" value="Nucleotidyltransferase"/>
    <property type="match status" value="1"/>
</dbReference>
<dbReference type="FunFam" id="3.30.460.10:FF:000006">
    <property type="entry name" value="non-canonical poly(A) RNA polymerase PAPD5"/>
    <property type="match status" value="1"/>
</dbReference>
<evidence type="ECO:0000313" key="11">
    <source>
        <dbReference type="Proteomes" id="UP001375240"/>
    </source>
</evidence>
<dbReference type="EC" id="2.7.7.19" evidence="3"/>
<dbReference type="InterPro" id="IPR054708">
    <property type="entry name" value="MTPAP-like_central"/>
</dbReference>
<keyword evidence="4" id="KW-0808">Transferase</keyword>
<dbReference type="Gene3D" id="3.30.460.10">
    <property type="entry name" value="Beta Polymerase, domain 2"/>
    <property type="match status" value="1"/>
</dbReference>
<accession>A0AAV9V048</accession>
<comment type="caution">
    <text evidence="10">The sequence shown here is derived from an EMBL/GenBank/DDBJ whole genome shotgun (WGS) entry which is preliminary data.</text>
</comment>
<feature type="region of interest" description="Disordered" evidence="7">
    <location>
        <begin position="298"/>
        <end position="422"/>
    </location>
</feature>
<keyword evidence="11" id="KW-1185">Reference proteome</keyword>
<feature type="region of interest" description="Disordered" evidence="7">
    <location>
        <begin position="1"/>
        <end position="31"/>
    </location>
</feature>
<feature type="region of interest" description="Disordered" evidence="7">
    <location>
        <begin position="500"/>
        <end position="521"/>
    </location>
</feature>
<feature type="domain" description="Poly(A) RNA polymerase mitochondrial-like central palm" evidence="9">
    <location>
        <begin position="661"/>
        <end position="801"/>
    </location>
</feature>
<dbReference type="GO" id="GO:0043634">
    <property type="term" value="P:polyadenylation-dependent ncRNA catabolic process"/>
    <property type="evidence" value="ECO:0007669"/>
    <property type="project" value="TreeGrafter"/>
</dbReference>
<organism evidence="10 11">
    <name type="scientific">Orbilia brochopaga</name>
    <dbReference type="NCBI Taxonomy" id="3140254"/>
    <lineage>
        <taxon>Eukaryota</taxon>
        <taxon>Fungi</taxon>
        <taxon>Dikarya</taxon>
        <taxon>Ascomycota</taxon>
        <taxon>Pezizomycotina</taxon>
        <taxon>Orbiliomycetes</taxon>
        <taxon>Orbiliales</taxon>
        <taxon>Orbiliaceae</taxon>
        <taxon>Orbilia</taxon>
    </lineage>
</organism>
<protein>
    <recommendedName>
        <fullName evidence="3">polynucleotide adenylyltransferase</fullName>
        <ecNumber evidence="3">2.7.7.19</ecNumber>
    </recommendedName>
</protein>
<dbReference type="Gene3D" id="1.10.1410.10">
    <property type="match status" value="1"/>
</dbReference>
<name>A0AAV9V048_9PEZI</name>
<feature type="compositionally biased region" description="Low complexity" evidence="7">
    <location>
        <begin position="501"/>
        <end position="511"/>
    </location>
</feature>
<dbReference type="SUPFAM" id="SSF81631">
    <property type="entry name" value="PAP/OAS1 substrate-binding domain"/>
    <property type="match status" value="1"/>
</dbReference>
<comment type="cofactor">
    <cofactor evidence="1">
        <name>Mn(2+)</name>
        <dbReference type="ChEBI" id="CHEBI:29035"/>
    </cofactor>
</comment>
<keyword evidence="6" id="KW-0460">Magnesium</keyword>
<feature type="compositionally biased region" description="Basic residues" evidence="7">
    <location>
        <begin position="162"/>
        <end position="176"/>
    </location>
</feature>